<reference evidence="4 5" key="1">
    <citation type="submission" date="2019-10" db="EMBL/GenBank/DDBJ databases">
        <title>Nocardia macrotermitis sp. nov. and Nocardia aurantia sp. nov., isolated from the gut of fungus growing-termite Macrotermes natalensis.</title>
        <authorList>
            <person name="Benndorf R."/>
            <person name="Schwitalla J."/>
            <person name="Martin K."/>
            <person name="De Beer W."/>
            <person name="Kaster A.-K."/>
            <person name="Vollmers J."/>
            <person name="Poulsen M."/>
            <person name="Beemelmanns C."/>
        </authorList>
    </citation>
    <scope>NUCLEOTIDE SEQUENCE [LARGE SCALE GENOMIC DNA]</scope>
    <source>
        <strain evidence="4 5">RB56</strain>
    </source>
</reference>
<protein>
    <submittedName>
        <fullName evidence="4">(-)-trans-carveol dehydrogenase</fullName>
        <ecNumber evidence="4">1.1.1.-</ecNumber>
    </submittedName>
</protein>
<evidence type="ECO:0000256" key="2">
    <source>
        <dbReference type="ARBA" id="ARBA00023002"/>
    </source>
</evidence>
<comment type="similarity">
    <text evidence="1">Belongs to the short-chain dehydrogenases/reductases (SDR) family.</text>
</comment>
<dbReference type="AlphaFoldDB" id="A0A7K0E0U4"/>
<evidence type="ECO:0000313" key="5">
    <source>
        <dbReference type="Proteomes" id="UP000431401"/>
    </source>
</evidence>
<evidence type="ECO:0000313" key="4">
    <source>
        <dbReference type="EMBL" id="MQY31595.1"/>
    </source>
</evidence>
<dbReference type="PROSITE" id="PS00061">
    <property type="entry name" value="ADH_SHORT"/>
    <property type="match status" value="1"/>
</dbReference>
<keyword evidence="3" id="KW-0520">NAD</keyword>
<dbReference type="Gene3D" id="3.40.50.720">
    <property type="entry name" value="NAD(P)-binding Rossmann-like Domain"/>
    <property type="match status" value="1"/>
</dbReference>
<dbReference type="EMBL" id="WEGI01000021">
    <property type="protein sequence ID" value="MQY31595.1"/>
    <property type="molecule type" value="Genomic_DNA"/>
</dbReference>
<dbReference type="InterPro" id="IPR002347">
    <property type="entry name" value="SDR_fam"/>
</dbReference>
<dbReference type="Proteomes" id="UP000431401">
    <property type="component" value="Unassembled WGS sequence"/>
</dbReference>
<dbReference type="NCBIfam" id="NF009467">
    <property type="entry name" value="PRK12826.1-3"/>
    <property type="match status" value="1"/>
</dbReference>
<name>A0A7K0E0U4_9NOCA</name>
<accession>A0A7K0E0U4</accession>
<organism evidence="4 5">
    <name type="scientific">Nocardia aurantia</name>
    <dbReference type="NCBI Taxonomy" id="2585199"/>
    <lineage>
        <taxon>Bacteria</taxon>
        <taxon>Bacillati</taxon>
        <taxon>Actinomycetota</taxon>
        <taxon>Actinomycetes</taxon>
        <taxon>Mycobacteriales</taxon>
        <taxon>Nocardiaceae</taxon>
        <taxon>Nocardia</taxon>
    </lineage>
</organism>
<dbReference type="Pfam" id="PF13561">
    <property type="entry name" value="adh_short_C2"/>
    <property type="match status" value="1"/>
</dbReference>
<dbReference type="PRINTS" id="PR00080">
    <property type="entry name" value="SDRFAMILY"/>
</dbReference>
<proteinExistence type="inferred from homology"/>
<dbReference type="InterPro" id="IPR020904">
    <property type="entry name" value="Sc_DH/Rdtase_CS"/>
</dbReference>
<dbReference type="InterPro" id="IPR036291">
    <property type="entry name" value="NAD(P)-bd_dom_sf"/>
</dbReference>
<keyword evidence="5" id="KW-1185">Reference proteome</keyword>
<dbReference type="InterPro" id="IPR023985">
    <property type="entry name" value="SDR_subfam_1"/>
</dbReference>
<dbReference type="OrthoDB" id="5173603at2"/>
<comment type="caution">
    <text evidence="4">The sequence shown here is derived from an EMBL/GenBank/DDBJ whole genome shotgun (WGS) entry which is preliminary data.</text>
</comment>
<sequence length="276" mass="28755">MGALDGRVALITGAARGQGRSHAVHLARAGADLILIDIARQIDTVSYPMPDAGDLAETARLVSDLGRRAHTAVADVGDGPALRAAVDAAAGDLGRLDIVVANAGISGYGSATQGLSDAAWQNLVNTNLTGAWHTCAAALPHLVAGGRGSIVLVSSVGGVRGIRNMVHYTAAKHGVIGMTRTLALEYADRWIRVNAVLPTSVDTPMIMNPTTFALFRPDLDEPTVDDVREAFRANNALPVPWIEPADVSKAVLFLVSDDARYITGTTLPVDAGALLK</sequence>
<dbReference type="EC" id="1.1.1.-" evidence="4"/>
<dbReference type="GO" id="GO:0016491">
    <property type="term" value="F:oxidoreductase activity"/>
    <property type="evidence" value="ECO:0007669"/>
    <property type="project" value="UniProtKB-KW"/>
</dbReference>
<evidence type="ECO:0000256" key="1">
    <source>
        <dbReference type="ARBA" id="ARBA00006484"/>
    </source>
</evidence>
<dbReference type="NCBIfam" id="TIGR03971">
    <property type="entry name" value="SDR_subfam_1"/>
    <property type="match status" value="1"/>
</dbReference>
<gene>
    <name evidence="4" type="primary">limC_3</name>
    <name evidence="4" type="ORF">NRB56_72040</name>
</gene>
<evidence type="ECO:0000256" key="3">
    <source>
        <dbReference type="ARBA" id="ARBA00023027"/>
    </source>
</evidence>
<dbReference type="PRINTS" id="PR00081">
    <property type="entry name" value="GDHRDH"/>
</dbReference>
<dbReference type="FunFam" id="3.40.50.720:FF:000084">
    <property type="entry name" value="Short-chain dehydrogenase reductase"/>
    <property type="match status" value="1"/>
</dbReference>
<keyword evidence="2 4" id="KW-0560">Oxidoreductase</keyword>
<dbReference type="CDD" id="cd05233">
    <property type="entry name" value="SDR_c"/>
    <property type="match status" value="1"/>
</dbReference>
<dbReference type="PANTHER" id="PTHR24321">
    <property type="entry name" value="DEHYDROGENASES, SHORT CHAIN"/>
    <property type="match status" value="1"/>
</dbReference>
<dbReference type="SUPFAM" id="SSF51735">
    <property type="entry name" value="NAD(P)-binding Rossmann-fold domains"/>
    <property type="match status" value="1"/>
</dbReference>
<dbReference type="PANTHER" id="PTHR24321:SF8">
    <property type="entry name" value="ESTRADIOL 17-BETA-DEHYDROGENASE 8-RELATED"/>
    <property type="match status" value="1"/>
</dbReference>